<evidence type="ECO:0000259" key="3">
    <source>
        <dbReference type="PROSITE" id="PS51767"/>
    </source>
</evidence>
<dbReference type="SUPFAM" id="SSF50630">
    <property type="entry name" value="Acid proteases"/>
    <property type="match status" value="1"/>
</dbReference>
<feature type="domain" description="Peptidase A1" evidence="3">
    <location>
        <begin position="94"/>
        <end position="440"/>
    </location>
</feature>
<dbReference type="OrthoDB" id="771136at2759"/>
<gene>
    <name evidence="4" type="ORF">K458DRAFT_345426</name>
</gene>
<keyword evidence="2" id="KW-1015">Disulfide bond</keyword>
<dbReference type="InterPro" id="IPR001461">
    <property type="entry name" value="Aspartic_peptidase_A1"/>
</dbReference>
<dbReference type="GO" id="GO:0006508">
    <property type="term" value="P:proteolysis"/>
    <property type="evidence" value="ECO:0007669"/>
    <property type="project" value="UniProtKB-KW"/>
</dbReference>
<evidence type="ECO:0000256" key="1">
    <source>
        <dbReference type="ARBA" id="ARBA00007447"/>
    </source>
</evidence>
<dbReference type="AlphaFoldDB" id="A0A6G1IQ40"/>
<dbReference type="InterPro" id="IPR033121">
    <property type="entry name" value="PEPTIDASE_A1"/>
</dbReference>
<dbReference type="EMBL" id="MU005597">
    <property type="protein sequence ID" value="KAF2680364.1"/>
    <property type="molecule type" value="Genomic_DNA"/>
</dbReference>
<evidence type="ECO:0000313" key="5">
    <source>
        <dbReference type="Proteomes" id="UP000799291"/>
    </source>
</evidence>
<dbReference type="GO" id="GO:0004190">
    <property type="term" value="F:aspartic-type endopeptidase activity"/>
    <property type="evidence" value="ECO:0007669"/>
    <property type="project" value="InterPro"/>
</dbReference>
<dbReference type="PANTHER" id="PTHR47966:SF51">
    <property type="entry name" value="BETA-SITE APP-CLEAVING ENZYME, ISOFORM A-RELATED"/>
    <property type="match status" value="1"/>
</dbReference>
<protein>
    <submittedName>
        <fullName evidence="4">Acid protease</fullName>
    </submittedName>
</protein>
<dbReference type="PANTHER" id="PTHR47966">
    <property type="entry name" value="BETA-SITE APP-CLEAVING ENZYME, ISOFORM A-RELATED"/>
    <property type="match status" value="1"/>
</dbReference>
<evidence type="ECO:0000313" key="4">
    <source>
        <dbReference type="EMBL" id="KAF2680364.1"/>
    </source>
</evidence>
<evidence type="ECO:0000256" key="2">
    <source>
        <dbReference type="PIRSR" id="PIRSR601461-2"/>
    </source>
</evidence>
<sequence length="444" mass="50184">MSFYKHTIVAIMCAFSGVNGRVFPLPITRTTIGWNIQFLGTSQNSQIQAPLGVQQQLSQRVQKRAYTSKATHQNGVFEMTGHHSDDEIVYFSIYRTPISIGNPPQNLTALVDTSWGPFFVPSANCTLDYYERQNCMDHSLYNSSRSSTYTADLTPVQLLYWGYSGVYTWGNISQDDLHIAGLHIKDQVFEEAIMWHPLWLTRDDYFDTALGLSLHQTFEPWSTFNASSPFQNMILQNLLDENVFALRLPRTDNETGELILGGSPELLRRSDMIEVPLNHSRSNVDLVWWDYFSSSGWQVSAQKVSMRNISTGGEEVTILTGEYTAIISSSYPYIALPDEAARAANHAIGLEELYDWVNCDTRADLPILTIALGPEGREVRLTPWDYLIQVFDDLFLELKCVSTFQSLGPKSDDGFVLLGAPFLSGGWSVWDADRESISFENWMI</sequence>
<keyword evidence="5" id="KW-1185">Reference proteome</keyword>
<proteinExistence type="inferred from homology"/>
<keyword evidence="4" id="KW-0645">Protease</keyword>
<name>A0A6G1IQ40_9PLEO</name>
<keyword evidence="4" id="KW-0378">Hydrolase</keyword>
<dbReference type="InterPro" id="IPR034164">
    <property type="entry name" value="Pepsin-like_dom"/>
</dbReference>
<organism evidence="4 5">
    <name type="scientific">Lentithecium fluviatile CBS 122367</name>
    <dbReference type="NCBI Taxonomy" id="1168545"/>
    <lineage>
        <taxon>Eukaryota</taxon>
        <taxon>Fungi</taxon>
        <taxon>Dikarya</taxon>
        <taxon>Ascomycota</taxon>
        <taxon>Pezizomycotina</taxon>
        <taxon>Dothideomycetes</taxon>
        <taxon>Pleosporomycetidae</taxon>
        <taxon>Pleosporales</taxon>
        <taxon>Massarineae</taxon>
        <taxon>Lentitheciaceae</taxon>
        <taxon>Lentithecium</taxon>
    </lineage>
</organism>
<dbReference type="Pfam" id="PF00026">
    <property type="entry name" value="Asp"/>
    <property type="match status" value="1"/>
</dbReference>
<dbReference type="Gene3D" id="2.40.70.10">
    <property type="entry name" value="Acid Proteases"/>
    <property type="match status" value="2"/>
</dbReference>
<dbReference type="GO" id="GO:0000324">
    <property type="term" value="C:fungal-type vacuole"/>
    <property type="evidence" value="ECO:0007669"/>
    <property type="project" value="TreeGrafter"/>
</dbReference>
<dbReference type="Proteomes" id="UP000799291">
    <property type="component" value="Unassembled WGS sequence"/>
</dbReference>
<feature type="disulfide bond" evidence="2">
    <location>
        <begin position="125"/>
        <end position="135"/>
    </location>
</feature>
<dbReference type="InterPro" id="IPR021109">
    <property type="entry name" value="Peptidase_aspartic_dom_sf"/>
</dbReference>
<dbReference type="CDD" id="cd05471">
    <property type="entry name" value="pepsin_like"/>
    <property type="match status" value="1"/>
</dbReference>
<reference evidence="4" key="1">
    <citation type="journal article" date="2020" name="Stud. Mycol.">
        <title>101 Dothideomycetes genomes: a test case for predicting lifestyles and emergence of pathogens.</title>
        <authorList>
            <person name="Haridas S."/>
            <person name="Albert R."/>
            <person name="Binder M."/>
            <person name="Bloem J."/>
            <person name="Labutti K."/>
            <person name="Salamov A."/>
            <person name="Andreopoulos B."/>
            <person name="Baker S."/>
            <person name="Barry K."/>
            <person name="Bills G."/>
            <person name="Bluhm B."/>
            <person name="Cannon C."/>
            <person name="Castanera R."/>
            <person name="Culley D."/>
            <person name="Daum C."/>
            <person name="Ezra D."/>
            <person name="Gonzalez J."/>
            <person name="Henrissat B."/>
            <person name="Kuo A."/>
            <person name="Liang C."/>
            <person name="Lipzen A."/>
            <person name="Lutzoni F."/>
            <person name="Magnuson J."/>
            <person name="Mondo S."/>
            <person name="Nolan M."/>
            <person name="Ohm R."/>
            <person name="Pangilinan J."/>
            <person name="Park H.-J."/>
            <person name="Ramirez L."/>
            <person name="Alfaro M."/>
            <person name="Sun H."/>
            <person name="Tritt A."/>
            <person name="Yoshinaga Y."/>
            <person name="Zwiers L.-H."/>
            <person name="Turgeon B."/>
            <person name="Goodwin S."/>
            <person name="Spatafora J."/>
            <person name="Crous P."/>
            <person name="Grigoriev I."/>
        </authorList>
    </citation>
    <scope>NUCLEOTIDE SEQUENCE</scope>
    <source>
        <strain evidence="4">CBS 122367</strain>
    </source>
</reference>
<comment type="similarity">
    <text evidence="1">Belongs to the peptidase A1 family.</text>
</comment>
<accession>A0A6G1IQ40</accession>
<dbReference type="PROSITE" id="PS51767">
    <property type="entry name" value="PEPTIDASE_A1"/>
    <property type="match status" value="1"/>
</dbReference>